<name>A0A6J7RT90_9ZZZZ</name>
<dbReference type="Pfam" id="PF13155">
    <property type="entry name" value="Toprim_2"/>
    <property type="match status" value="1"/>
</dbReference>
<evidence type="ECO:0000256" key="12">
    <source>
        <dbReference type="ARBA" id="ARBA00023163"/>
    </source>
</evidence>
<keyword evidence="12" id="KW-0804">Transcription</keyword>
<dbReference type="Gene3D" id="3.40.1360.10">
    <property type="match status" value="1"/>
</dbReference>
<sequence>MAIPAEEVAQVRAATDIVGLIGEHVALKKQGRRWSGLCPFHSEKTPSFSVNAEEGLFYCFGCQKSGDAISFVREVQGMDFVDSVRLLADRAGITLHEDADGPDRKDRAQILDAMEKAVDFYHQRLLTNPDAGAARSYLRSRGYDGELIKAFRLGWAPDEWDALSQHLKVNEKILEGAGLGFVNKASRQQDFLRARVVFPICDPASRAIAIGGRILPPLPGSPPPERHEPKYKNSPETAIYSKRRTLYGLNWAKKNIIESGEIIVCEGYTDVIAFFQAGMPRAVATCGTALGEEHFSLMRNFAKKIILAYDADAAGQSATGRVYEWESKHEVDVAVCELPAGTDPAELGRSDPEALKAAVKDAKPFLKFRVDRALSLADLESPEGRAKAAEGALAAVAEHPDALVRDQYVISIADRCRLDPQLVRERLQAHVAGERSAPEPKGRRRSEEPPPRDEPQDGDDESVAPASAIVDRPGLEALRIAVHYPELVVNRLEPFFFLDSDQRGAFEALLSSTSLAEAIESSSTRASALLRRVAVEEPMIDPESEIDQVSPVISQLLRGAARKALVDLQADLRQGSVEVAEGSRQVALAHAALEELDDPDSGSAAEATLVAWLSSRGAQNET</sequence>
<dbReference type="GO" id="GO:1990077">
    <property type="term" value="C:primosome complex"/>
    <property type="evidence" value="ECO:0007669"/>
    <property type="project" value="UniProtKB-KW"/>
</dbReference>
<keyword evidence="8" id="KW-0863">Zinc-finger</keyword>
<dbReference type="InterPro" id="IPR037068">
    <property type="entry name" value="DNA_primase_core_N_sf"/>
</dbReference>
<keyword evidence="7" id="KW-0479">Metal-binding</keyword>
<dbReference type="InterPro" id="IPR050219">
    <property type="entry name" value="DnaG_primase"/>
</dbReference>
<evidence type="ECO:0000256" key="13">
    <source>
        <dbReference type="SAM" id="MobiDB-lite"/>
    </source>
</evidence>
<dbReference type="PROSITE" id="PS50880">
    <property type="entry name" value="TOPRIM"/>
    <property type="match status" value="1"/>
</dbReference>
<keyword evidence="6" id="KW-0235">DNA replication</keyword>
<protein>
    <submittedName>
        <fullName evidence="17">Unannotated protein</fullName>
    </submittedName>
</protein>
<dbReference type="Pfam" id="PF10410">
    <property type="entry name" value="DnaB_bind"/>
    <property type="match status" value="1"/>
</dbReference>
<dbReference type="PANTHER" id="PTHR30313">
    <property type="entry name" value="DNA PRIMASE"/>
    <property type="match status" value="1"/>
</dbReference>
<dbReference type="EMBL" id="CAFBLT010000001">
    <property type="protein sequence ID" value="CAB4863570.1"/>
    <property type="molecule type" value="Genomic_DNA"/>
</dbReference>
<keyword evidence="11" id="KW-0238">DNA-binding</keyword>
<gene>
    <name evidence="15" type="ORF">UFOPK3164_00742</name>
    <name evidence="16" type="ORF">UFOPK3427_00345</name>
    <name evidence="17" type="ORF">UFOPK4112_01756</name>
</gene>
<evidence type="ECO:0000256" key="7">
    <source>
        <dbReference type="ARBA" id="ARBA00022723"/>
    </source>
</evidence>
<dbReference type="NCBIfam" id="TIGR01391">
    <property type="entry name" value="dnaG"/>
    <property type="match status" value="1"/>
</dbReference>
<keyword evidence="10" id="KW-0460">Magnesium</keyword>
<comment type="cofactor">
    <cofactor evidence="1">
        <name>Zn(2+)</name>
        <dbReference type="ChEBI" id="CHEBI:29105"/>
    </cofactor>
</comment>
<feature type="domain" description="Toprim" evidence="14">
    <location>
        <begin position="260"/>
        <end position="339"/>
    </location>
</feature>
<evidence type="ECO:0000256" key="3">
    <source>
        <dbReference type="ARBA" id="ARBA00022515"/>
    </source>
</evidence>
<dbReference type="Gene3D" id="3.90.580.10">
    <property type="entry name" value="Zinc finger, CHC2-type domain"/>
    <property type="match status" value="1"/>
</dbReference>
<dbReference type="InterPro" id="IPR019475">
    <property type="entry name" value="DNA_primase_DnaB-bd"/>
</dbReference>
<dbReference type="EMBL" id="CAFBPM010000027">
    <property type="protein sequence ID" value="CAB5031882.1"/>
    <property type="molecule type" value="Genomic_DNA"/>
</dbReference>
<evidence type="ECO:0000256" key="5">
    <source>
        <dbReference type="ARBA" id="ARBA00022695"/>
    </source>
</evidence>
<evidence type="ECO:0000256" key="9">
    <source>
        <dbReference type="ARBA" id="ARBA00022833"/>
    </source>
</evidence>
<feature type="region of interest" description="Disordered" evidence="13">
    <location>
        <begin position="429"/>
        <end position="463"/>
    </location>
</feature>
<dbReference type="InterPro" id="IPR030846">
    <property type="entry name" value="DnaG_bac"/>
</dbReference>
<evidence type="ECO:0000256" key="1">
    <source>
        <dbReference type="ARBA" id="ARBA00001947"/>
    </source>
</evidence>
<keyword evidence="9" id="KW-0862">Zinc</keyword>
<dbReference type="GO" id="GO:0000428">
    <property type="term" value="C:DNA-directed RNA polymerase complex"/>
    <property type="evidence" value="ECO:0007669"/>
    <property type="project" value="UniProtKB-KW"/>
</dbReference>
<dbReference type="GO" id="GO:0003677">
    <property type="term" value="F:DNA binding"/>
    <property type="evidence" value="ECO:0007669"/>
    <property type="project" value="UniProtKB-KW"/>
</dbReference>
<dbReference type="InterPro" id="IPR036977">
    <property type="entry name" value="DNA_primase_Znf_CHC2"/>
</dbReference>
<dbReference type="SUPFAM" id="SSF57783">
    <property type="entry name" value="Zinc beta-ribbon"/>
    <property type="match status" value="1"/>
</dbReference>
<evidence type="ECO:0000313" key="17">
    <source>
        <dbReference type="EMBL" id="CAB5031882.1"/>
    </source>
</evidence>
<accession>A0A6J7RT90</accession>
<dbReference type="Pfam" id="PF08275">
    <property type="entry name" value="DNAG_N"/>
    <property type="match status" value="1"/>
</dbReference>
<evidence type="ECO:0000256" key="8">
    <source>
        <dbReference type="ARBA" id="ARBA00022771"/>
    </source>
</evidence>
<evidence type="ECO:0000256" key="10">
    <source>
        <dbReference type="ARBA" id="ARBA00022842"/>
    </source>
</evidence>
<dbReference type="SUPFAM" id="SSF56731">
    <property type="entry name" value="DNA primase core"/>
    <property type="match status" value="1"/>
</dbReference>
<evidence type="ECO:0000256" key="2">
    <source>
        <dbReference type="ARBA" id="ARBA00022478"/>
    </source>
</evidence>
<proteinExistence type="inferred from homology"/>
<dbReference type="InterPro" id="IPR034151">
    <property type="entry name" value="TOPRIM_DnaG_bac"/>
</dbReference>
<dbReference type="InterPro" id="IPR013264">
    <property type="entry name" value="DNAG_N"/>
</dbReference>
<dbReference type="FunFam" id="3.90.580.10:FF:000001">
    <property type="entry name" value="DNA primase"/>
    <property type="match status" value="1"/>
</dbReference>
<evidence type="ECO:0000256" key="6">
    <source>
        <dbReference type="ARBA" id="ARBA00022705"/>
    </source>
</evidence>
<keyword evidence="5" id="KW-0548">Nucleotidyltransferase</keyword>
<dbReference type="HAMAP" id="MF_00974">
    <property type="entry name" value="DNA_primase_DnaG"/>
    <property type="match status" value="1"/>
</dbReference>
<keyword evidence="3" id="KW-0639">Primosome</keyword>
<dbReference type="SMART" id="SM00400">
    <property type="entry name" value="ZnF_CHCC"/>
    <property type="match status" value="1"/>
</dbReference>
<evidence type="ECO:0000256" key="4">
    <source>
        <dbReference type="ARBA" id="ARBA00022679"/>
    </source>
</evidence>
<dbReference type="CDD" id="cd03364">
    <property type="entry name" value="TOPRIM_DnaG_primases"/>
    <property type="match status" value="1"/>
</dbReference>
<dbReference type="InterPro" id="IPR002694">
    <property type="entry name" value="Znf_CHC2"/>
</dbReference>
<organism evidence="17">
    <name type="scientific">freshwater metagenome</name>
    <dbReference type="NCBI Taxonomy" id="449393"/>
    <lineage>
        <taxon>unclassified sequences</taxon>
        <taxon>metagenomes</taxon>
        <taxon>ecological metagenomes</taxon>
    </lineage>
</organism>
<dbReference type="InterPro" id="IPR006295">
    <property type="entry name" value="DNA_primase_DnaG"/>
</dbReference>
<evidence type="ECO:0000256" key="11">
    <source>
        <dbReference type="ARBA" id="ARBA00023125"/>
    </source>
</evidence>
<dbReference type="GO" id="GO:0003899">
    <property type="term" value="F:DNA-directed RNA polymerase activity"/>
    <property type="evidence" value="ECO:0007669"/>
    <property type="project" value="InterPro"/>
</dbReference>
<keyword evidence="2" id="KW-0240">DNA-directed RNA polymerase</keyword>
<keyword evidence="4" id="KW-0808">Transferase</keyword>
<dbReference type="SMART" id="SM00493">
    <property type="entry name" value="TOPRIM"/>
    <property type="match status" value="1"/>
</dbReference>
<dbReference type="GO" id="GO:0005737">
    <property type="term" value="C:cytoplasm"/>
    <property type="evidence" value="ECO:0007669"/>
    <property type="project" value="TreeGrafter"/>
</dbReference>
<evidence type="ECO:0000313" key="15">
    <source>
        <dbReference type="EMBL" id="CAB4825734.1"/>
    </source>
</evidence>
<dbReference type="Gene3D" id="3.90.980.10">
    <property type="entry name" value="DNA primase, catalytic core, N-terminal domain"/>
    <property type="match status" value="1"/>
</dbReference>
<evidence type="ECO:0000259" key="14">
    <source>
        <dbReference type="PROSITE" id="PS50880"/>
    </source>
</evidence>
<dbReference type="PANTHER" id="PTHR30313:SF2">
    <property type="entry name" value="DNA PRIMASE"/>
    <property type="match status" value="1"/>
</dbReference>
<evidence type="ECO:0000313" key="16">
    <source>
        <dbReference type="EMBL" id="CAB4863570.1"/>
    </source>
</evidence>
<dbReference type="GO" id="GO:0008270">
    <property type="term" value="F:zinc ion binding"/>
    <property type="evidence" value="ECO:0007669"/>
    <property type="project" value="UniProtKB-KW"/>
</dbReference>
<reference evidence="17" key="1">
    <citation type="submission" date="2020-05" db="EMBL/GenBank/DDBJ databases">
        <authorList>
            <person name="Chiriac C."/>
            <person name="Salcher M."/>
            <person name="Ghai R."/>
            <person name="Kavagutti S V."/>
        </authorList>
    </citation>
    <scope>NUCLEOTIDE SEQUENCE</scope>
</reference>
<feature type="compositionally biased region" description="Basic and acidic residues" evidence="13">
    <location>
        <begin position="429"/>
        <end position="455"/>
    </location>
</feature>
<dbReference type="InterPro" id="IPR006171">
    <property type="entry name" value="TOPRIM_dom"/>
</dbReference>
<dbReference type="GO" id="GO:0006269">
    <property type="term" value="P:DNA replication, synthesis of primer"/>
    <property type="evidence" value="ECO:0007669"/>
    <property type="project" value="UniProtKB-KW"/>
</dbReference>
<dbReference type="AlphaFoldDB" id="A0A6J7RT90"/>
<dbReference type="Pfam" id="PF01807">
    <property type="entry name" value="Zn_ribbon_DnaG"/>
    <property type="match status" value="1"/>
</dbReference>
<dbReference type="EMBL" id="CAFABE010000026">
    <property type="protein sequence ID" value="CAB4825734.1"/>
    <property type="molecule type" value="Genomic_DNA"/>
</dbReference>